<feature type="transmembrane region" description="Helical" evidence="6">
    <location>
        <begin position="364"/>
        <end position="393"/>
    </location>
</feature>
<sequence>MGNSLSLIMLAAWPAVAAMLFSRLTPRQALIWVPLLGYLLLPPVVGIDLPILPTLDKHAIPSLCAMLGAVMLRDRFPMPWIRLEGWVVILTVLAMVTPTLTVATNPEPLIEGITYRPGLGLFDALNGTINTVLTLLPFLLGYLVLSSTDGIRAWMVALTLATLAYSLPMLLEIRVSPQLNVWIYGFFAHDFSQTIRYGGFRPMVFLEHGLWVAILVVTAVICAAVALRDGDAQARTRNMAVLAYLLVVLVLCKSAASIIYGMLLVPLVLMTPPRLQVSIAAALAAVVMAYPLALWLGVMPTDAIRDFALSMDAERGRSLEFRFMNEQVLLDRASQKPLAGWGGWGRNLEIDPISGEYTSVSDGYWVVVMTISGILGYLSIFGLLCGSVIRLWLATRSGPVDRWTAGLALIMAASLVDLIPNATVTPLTWMSAGALAGLAARGMPVGARQAAPAPAARRAMKTAGLSVLFVEKGSTGPRLAENGQECGYDDPFARQMFGCWPVPVESTVDGATSVGWGAQGVGVGGTSVFYAAAMEQPERHDMESVPDLPHPTGGWPVGYDEFAPWYDRARDVMAVNGSQDPLGEPAAPLAAPRPLAARDEALGQVLERAGLHPYRAHLGIRQLEGCRECIGRKCPRDCKMDGRSAGVLPALATGRAAVLDGTDALSLQGDAGTVTHLRVRRDGVEHLLSARAFVLAGGSLSSPRLLLASSTDYWPDGCGNASGLVGRGLMFHINERIAIWPPRNAPVSSPGPLKTFSLRDLYRDGPDRMGLFQSLGLPADYGNILYVLRQRYQASPFRHLRIGHELLRLPALTAAKLLGDARVFAGIIEDLPDENNRVRHDPARPDTIIYEYRMSEELLARRLRFRRLLKRRLRGVRSLWLSHAPELNIAHPCGTLRFSDDPRRGVLDRDCKAHDLDNLFVADASFMPSSTGVNPGMTIVANALRVADAMARRLKAAP</sequence>
<organism evidence="9 10">
    <name type="scientific">Pleodorina starrii</name>
    <dbReference type="NCBI Taxonomy" id="330485"/>
    <lineage>
        <taxon>Eukaryota</taxon>
        <taxon>Viridiplantae</taxon>
        <taxon>Chlorophyta</taxon>
        <taxon>core chlorophytes</taxon>
        <taxon>Chlorophyceae</taxon>
        <taxon>CS clade</taxon>
        <taxon>Chlamydomonadales</taxon>
        <taxon>Volvocaceae</taxon>
        <taxon>Pleodorina</taxon>
    </lineage>
</organism>
<keyword evidence="4" id="KW-0274">FAD</keyword>
<reference evidence="9 10" key="1">
    <citation type="journal article" date="2023" name="Commun. Biol.">
        <title>Reorganization of the ancestral sex-determining regions during the evolution of trioecy in Pleodorina starrii.</title>
        <authorList>
            <person name="Takahashi K."/>
            <person name="Suzuki S."/>
            <person name="Kawai-Toyooka H."/>
            <person name="Yamamoto K."/>
            <person name="Hamaji T."/>
            <person name="Ootsuki R."/>
            <person name="Yamaguchi H."/>
            <person name="Kawachi M."/>
            <person name="Higashiyama T."/>
            <person name="Nozaki H."/>
        </authorList>
    </citation>
    <scope>NUCLEOTIDE SEQUENCE [LARGE SCALE GENOMIC DNA]</scope>
    <source>
        <strain evidence="9 10">NIES-4479</strain>
    </source>
</reference>
<feature type="transmembrane region" description="Helical" evidence="6">
    <location>
        <begin position="29"/>
        <end position="52"/>
    </location>
</feature>
<evidence type="ECO:0000256" key="1">
    <source>
        <dbReference type="ARBA" id="ARBA00001974"/>
    </source>
</evidence>
<evidence type="ECO:0000313" key="10">
    <source>
        <dbReference type="Proteomes" id="UP001165080"/>
    </source>
</evidence>
<comment type="similarity">
    <text evidence="2">Belongs to the GMC oxidoreductase family.</text>
</comment>
<feature type="domain" description="Glucose-methanol-choline oxidoreductase C-terminal" evidence="8">
    <location>
        <begin position="888"/>
        <end position="943"/>
    </location>
</feature>
<feature type="transmembrane region" description="Helical" evidence="6">
    <location>
        <begin position="275"/>
        <end position="298"/>
    </location>
</feature>
<dbReference type="Pfam" id="PF05199">
    <property type="entry name" value="GMC_oxred_C"/>
    <property type="match status" value="1"/>
</dbReference>
<dbReference type="InterPro" id="IPR051473">
    <property type="entry name" value="P2Ox-like"/>
</dbReference>
<feature type="domain" description="Glucose-methanol-choline oxidoreductase N-terminal" evidence="7">
    <location>
        <begin position="518"/>
        <end position="732"/>
    </location>
</feature>
<name>A0A9W6FAR9_9CHLO</name>
<evidence type="ECO:0000256" key="6">
    <source>
        <dbReference type="SAM" id="Phobius"/>
    </source>
</evidence>
<proteinExistence type="inferred from homology"/>
<evidence type="ECO:0000259" key="7">
    <source>
        <dbReference type="Pfam" id="PF00732"/>
    </source>
</evidence>
<feature type="transmembrane region" description="Helical" evidence="6">
    <location>
        <begin position="86"/>
        <end position="104"/>
    </location>
</feature>
<keyword evidence="5" id="KW-0560">Oxidoreductase</keyword>
<dbReference type="InterPro" id="IPR000172">
    <property type="entry name" value="GMC_OxRdtase_N"/>
</dbReference>
<dbReference type="SUPFAM" id="SSF51905">
    <property type="entry name" value="FAD/NAD(P)-binding domain"/>
    <property type="match status" value="1"/>
</dbReference>
<keyword evidence="10" id="KW-1185">Reference proteome</keyword>
<comment type="cofactor">
    <cofactor evidence="1">
        <name>FAD</name>
        <dbReference type="ChEBI" id="CHEBI:57692"/>
    </cofactor>
</comment>
<keyword evidence="6" id="KW-0812">Transmembrane</keyword>
<accession>A0A9W6FAR9</accession>
<evidence type="ECO:0000256" key="4">
    <source>
        <dbReference type="ARBA" id="ARBA00022827"/>
    </source>
</evidence>
<keyword evidence="3" id="KW-0285">Flavoprotein</keyword>
<feature type="transmembrane region" description="Helical" evidence="6">
    <location>
        <begin position="58"/>
        <end position="74"/>
    </location>
</feature>
<dbReference type="AlphaFoldDB" id="A0A9W6FAR9"/>
<dbReference type="GO" id="GO:0050660">
    <property type="term" value="F:flavin adenine dinucleotide binding"/>
    <property type="evidence" value="ECO:0007669"/>
    <property type="project" value="InterPro"/>
</dbReference>
<evidence type="ECO:0000256" key="3">
    <source>
        <dbReference type="ARBA" id="ARBA00022630"/>
    </source>
</evidence>
<dbReference type="EMBL" id="BRXU01000058">
    <property type="protein sequence ID" value="GLC62115.1"/>
    <property type="molecule type" value="Genomic_DNA"/>
</dbReference>
<protein>
    <submittedName>
        <fullName evidence="9">Uncharacterized protein</fullName>
    </submittedName>
</protein>
<comment type="caution">
    <text evidence="9">The sequence shown here is derived from an EMBL/GenBank/DDBJ whole genome shotgun (WGS) entry which is preliminary data.</text>
</comment>
<evidence type="ECO:0000256" key="5">
    <source>
        <dbReference type="ARBA" id="ARBA00023002"/>
    </source>
</evidence>
<dbReference type="Gene3D" id="3.50.50.60">
    <property type="entry name" value="FAD/NAD(P)-binding domain"/>
    <property type="match status" value="2"/>
</dbReference>
<dbReference type="InterPro" id="IPR036188">
    <property type="entry name" value="FAD/NAD-bd_sf"/>
</dbReference>
<evidence type="ECO:0000256" key="2">
    <source>
        <dbReference type="ARBA" id="ARBA00010790"/>
    </source>
</evidence>
<evidence type="ECO:0000313" key="9">
    <source>
        <dbReference type="EMBL" id="GLC62115.1"/>
    </source>
</evidence>
<feature type="transmembrane region" description="Helical" evidence="6">
    <location>
        <begin position="6"/>
        <end position="22"/>
    </location>
</feature>
<feature type="transmembrane region" description="Helical" evidence="6">
    <location>
        <begin position="152"/>
        <end position="171"/>
    </location>
</feature>
<dbReference type="PANTHER" id="PTHR42784">
    <property type="entry name" value="PYRANOSE 2-OXIDASE"/>
    <property type="match status" value="1"/>
</dbReference>
<dbReference type="PANTHER" id="PTHR42784:SF1">
    <property type="entry name" value="PYRANOSE 2-OXIDASE"/>
    <property type="match status" value="1"/>
</dbReference>
<dbReference type="InterPro" id="IPR007867">
    <property type="entry name" value="GMC_OxRtase_C"/>
</dbReference>
<feature type="transmembrane region" description="Helical" evidence="6">
    <location>
        <begin position="124"/>
        <end position="145"/>
    </location>
</feature>
<keyword evidence="6" id="KW-1133">Transmembrane helix</keyword>
<feature type="transmembrane region" description="Helical" evidence="6">
    <location>
        <begin position="239"/>
        <end position="263"/>
    </location>
</feature>
<keyword evidence="6" id="KW-0472">Membrane</keyword>
<evidence type="ECO:0000259" key="8">
    <source>
        <dbReference type="Pfam" id="PF05199"/>
    </source>
</evidence>
<dbReference type="Pfam" id="PF00732">
    <property type="entry name" value="GMC_oxred_N"/>
    <property type="match status" value="1"/>
</dbReference>
<dbReference type="Proteomes" id="UP001165080">
    <property type="component" value="Unassembled WGS sequence"/>
</dbReference>
<dbReference type="GO" id="GO:0016614">
    <property type="term" value="F:oxidoreductase activity, acting on CH-OH group of donors"/>
    <property type="evidence" value="ECO:0007669"/>
    <property type="project" value="InterPro"/>
</dbReference>
<feature type="transmembrane region" description="Helical" evidence="6">
    <location>
        <begin position="209"/>
        <end position="227"/>
    </location>
</feature>
<gene>
    <name evidence="9" type="primary">PLESTB003120</name>
    <name evidence="9" type="ORF">PLESTB_001842300</name>
</gene>